<keyword evidence="1" id="KW-0479">Metal-binding</keyword>
<dbReference type="PROSITE" id="PS50158">
    <property type="entry name" value="ZF_CCHC"/>
    <property type="match status" value="1"/>
</dbReference>
<name>A0A8X6UUC9_NEPPI</name>
<dbReference type="Proteomes" id="UP000887013">
    <property type="component" value="Unassembled WGS sequence"/>
</dbReference>
<dbReference type="GO" id="GO:0008270">
    <property type="term" value="F:zinc ion binding"/>
    <property type="evidence" value="ECO:0007669"/>
    <property type="project" value="UniProtKB-KW"/>
</dbReference>
<protein>
    <recommendedName>
        <fullName evidence="2">CCHC-type domain-containing protein</fullName>
    </recommendedName>
</protein>
<dbReference type="OrthoDB" id="6510449at2759"/>
<keyword evidence="4" id="KW-1185">Reference proteome</keyword>
<dbReference type="GO" id="GO:0003676">
    <property type="term" value="F:nucleic acid binding"/>
    <property type="evidence" value="ECO:0007669"/>
    <property type="project" value="InterPro"/>
</dbReference>
<keyword evidence="1" id="KW-0863">Zinc-finger</keyword>
<organism evidence="3 4">
    <name type="scientific">Nephila pilipes</name>
    <name type="common">Giant wood spider</name>
    <name type="synonym">Nephila maculata</name>
    <dbReference type="NCBI Taxonomy" id="299642"/>
    <lineage>
        <taxon>Eukaryota</taxon>
        <taxon>Metazoa</taxon>
        <taxon>Ecdysozoa</taxon>
        <taxon>Arthropoda</taxon>
        <taxon>Chelicerata</taxon>
        <taxon>Arachnida</taxon>
        <taxon>Araneae</taxon>
        <taxon>Araneomorphae</taxon>
        <taxon>Entelegynae</taxon>
        <taxon>Araneoidea</taxon>
        <taxon>Nephilidae</taxon>
        <taxon>Nephila</taxon>
    </lineage>
</organism>
<evidence type="ECO:0000313" key="3">
    <source>
        <dbReference type="EMBL" id="GFU44525.1"/>
    </source>
</evidence>
<dbReference type="AlphaFoldDB" id="A0A8X6UUC9"/>
<dbReference type="EMBL" id="BMAW01036555">
    <property type="protein sequence ID" value="GFU44525.1"/>
    <property type="molecule type" value="Genomic_DNA"/>
</dbReference>
<accession>A0A8X6UUC9</accession>
<evidence type="ECO:0000259" key="2">
    <source>
        <dbReference type="PROSITE" id="PS50158"/>
    </source>
</evidence>
<keyword evidence="1" id="KW-0862">Zinc</keyword>
<dbReference type="Gene3D" id="4.10.60.10">
    <property type="entry name" value="Zinc finger, CCHC-type"/>
    <property type="match status" value="1"/>
</dbReference>
<feature type="domain" description="CCHC-type" evidence="2">
    <location>
        <begin position="58"/>
        <end position="73"/>
    </location>
</feature>
<dbReference type="InterPro" id="IPR036875">
    <property type="entry name" value="Znf_CCHC_sf"/>
</dbReference>
<evidence type="ECO:0000313" key="4">
    <source>
        <dbReference type="Proteomes" id="UP000887013"/>
    </source>
</evidence>
<comment type="caution">
    <text evidence="3">The sequence shown here is derived from an EMBL/GenBank/DDBJ whole genome shotgun (WGS) entry which is preliminary data.</text>
</comment>
<sequence>MFQTLNMETTTLGEWKPLLEYCRVRVGSSQENKVEISNFAFRKSFDKQKDKGVKRFACFSCGSDKHLKRDCPRYRGWETKRVYVNSVLAEKPATENETAKLDFIGEIIPREAIAEIKQFR</sequence>
<evidence type="ECO:0000256" key="1">
    <source>
        <dbReference type="PROSITE-ProRule" id="PRU00047"/>
    </source>
</evidence>
<dbReference type="SUPFAM" id="SSF57756">
    <property type="entry name" value="Retrovirus zinc finger-like domains"/>
    <property type="match status" value="1"/>
</dbReference>
<gene>
    <name evidence="3" type="ORF">NPIL_344101</name>
</gene>
<proteinExistence type="predicted"/>
<dbReference type="InterPro" id="IPR001878">
    <property type="entry name" value="Znf_CCHC"/>
</dbReference>
<reference evidence="3" key="1">
    <citation type="submission" date="2020-08" db="EMBL/GenBank/DDBJ databases">
        <title>Multicomponent nature underlies the extraordinary mechanical properties of spider dragline silk.</title>
        <authorList>
            <person name="Kono N."/>
            <person name="Nakamura H."/>
            <person name="Mori M."/>
            <person name="Yoshida Y."/>
            <person name="Ohtoshi R."/>
            <person name="Malay A.D."/>
            <person name="Moran D.A.P."/>
            <person name="Tomita M."/>
            <person name="Numata K."/>
            <person name="Arakawa K."/>
        </authorList>
    </citation>
    <scope>NUCLEOTIDE SEQUENCE</scope>
</reference>